<accession>A0A918F548</accession>
<comment type="caution">
    <text evidence="2">The sequence shown here is derived from an EMBL/GenBank/DDBJ whole genome shotgun (WGS) entry which is preliminary data.</text>
</comment>
<organism evidence="2 3">
    <name type="scientific">Streptomyces aurantiogriseus</name>
    <dbReference type="NCBI Taxonomy" id="66870"/>
    <lineage>
        <taxon>Bacteria</taxon>
        <taxon>Bacillati</taxon>
        <taxon>Actinomycetota</taxon>
        <taxon>Actinomycetes</taxon>
        <taxon>Kitasatosporales</taxon>
        <taxon>Streptomycetaceae</taxon>
        <taxon>Streptomyces</taxon>
    </lineage>
</organism>
<gene>
    <name evidence="2" type="ORF">GCM10010251_25450</name>
</gene>
<dbReference type="Proteomes" id="UP000658320">
    <property type="component" value="Unassembled WGS sequence"/>
</dbReference>
<evidence type="ECO:0000313" key="2">
    <source>
        <dbReference type="EMBL" id="GGR08722.1"/>
    </source>
</evidence>
<proteinExistence type="predicted"/>
<keyword evidence="3" id="KW-1185">Reference proteome</keyword>
<feature type="region of interest" description="Disordered" evidence="1">
    <location>
        <begin position="29"/>
        <end position="80"/>
    </location>
</feature>
<sequence length="100" mass="10177">MTATTESAEPSPAFLRNLAVDMKSPARADIARSPVRGSDVPYSGLKSVTGTTGGQLAETSFPAPDTGTESLPAGLGPDRDAVDDLAELGVVGRSHHAETA</sequence>
<reference evidence="2" key="1">
    <citation type="journal article" date="2014" name="Int. J. Syst. Evol. Microbiol.">
        <title>Complete genome sequence of Corynebacterium casei LMG S-19264T (=DSM 44701T), isolated from a smear-ripened cheese.</title>
        <authorList>
            <consortium name="US DOE Joint Genome Institute (JGI-PGF)"/>
            <person name="Walter F."/>
            <person name="Albersmeier A."/>
            <person name="Kalinowski J."/>
            <person name="Ruckert C."/>
        </authorList>
    </citation>
    <scope>NUCLEOTIDE SEQUENCE</scope>
    <source>
        <strain evidence="2">JCM 4346</strain>
    </source>
</reference>
<protein>
    <submittedName>
        <fullName evidence="2">Uncharacterized protein</fullName>
    </submittedName>
</protein>
<evidence type="ECO:0000313" key="3">
    <source>
        <dbReference type="Proteomes" id="UP000658320"/>
    </source>
</evidence>
<name>A0A918F548_9ACTN</name>
<dbReference type="EMBL" id="BMSX01000005">
    <property type="protein sequence ID" value="GGR08722.1"/>
    <property type="molecule type" value="Genomic_DNA"/>
</dbReference>
<dbReference type="RefSeq" id="WP_189935487.1">
    <property type="nucleotide sequence ID" value="NZ_BMSX01000005.1"/>
</dbReference>
<reference evidence="2" key="2">
    <citation type="submission" date="2020-09" db="EMBL/GenBank/DDBJ databases">
        <authorList>
            <person name="Sun Q."/>
            <person name="Ohkuma M."/>
        </authorList>
    </citation>
    <scope>NUCLEOTIDE SEQUENCE</scope>
    <source>
        <strain evidence="2">JCM 4346</strain>
    </source>
</reference>
<dbReference type="AlphaFoldDB" id="A0A918F548"/>
<evidence type="ECO:0000256" key="1">
    <source>
        <dbReference type="SAM" id="MobiDB-lite"/>
    </source>
</evidence>